<reference evidence="7" key="1">
    <citation type="submission" date="2016-07" db="EMBL/GenBank/DDBJ databases">
        <title>Nontailed viruses are major unrecognized killers of bacteria in the ocean.</title>
        <authorList>
            <person name="Kauffman K."/>
            <person name="Hussain F."/>
            <person name="Yang J."/>
            <person name="Arevalo P."/>
            <person name="Brown J."/>
            <person name="Cutler M."/>
            <person name="Kelly L."/>
            <person name="Polz M.F."/>
        </authorList>
    </citation>
    <scope>NUCLEOTIDE SEQUENCE [LARGE SCALE GENOMIC DNA]</scope>
    <source>
        <strain evidence="7">10N.261.48.A1</strain>
    </source>
</reference>
<keyword evidence="3" id="KW-0808">Transferase</keyword>
<evidence type="ECO:0000256" key="3">
    <source>
        <dbReference type="ARBA" id="ARBA00022679"/>
    </source>
</evidence>
<comment type="caution">
    <text evidence="6">The sequence shown here is derived from an EMBL/GenBank/DDBJ whole genome shotgun (WGS) entry which is preliminary data.</text>
</comment>
<dbReference type="PROSITE" id="PS00092">
    <property type="entry name" value="N6_MTASE"/>
    <property type="match status" value="1"/>
</dbReference>
<keyword evidence="4" id="KW-0949">S-adenosyl-L-methionine</keyword>
<dbReference type="SUPFAM" id="SSF53335">
    <property type="entry name" value="S-adenosyl-L-methionine-dependent methyltransferases"/>
    <property type="match status" value="1"/>
</dbReference>
<dbReference type="GO" id="GO:0032259">
    <property type="term" value="P:methylation"/>
    <property type="evidence" value="ECO:0007669"/>
    <property type="project" value="UniProtKB-KW"/>
</dbReference>
<protein>
    <recommendedName>
        <fullName evidence="1">site-specific DNA-methyltransferase (adenine-specific)</fullName>
        <ecNumber evidence="1">2.1.1.72</ecNumber>
    </recommendedName>
</protein>
<sequence length="356" mass="41072">MGYRYIGSKSKILDVVLDKINNLCEKGDTVADLMCGTATVSKELRKHGYKVIANDLMTYSYHHAVTSLKFSQEPTFSKSKGYIKEKLHLDSEKSSYDLILKALSLAEPEKGYFWNEFSSEGNPKNTDRPRNYYSPQNAQKIDGIRSELKKLKEESLLTQYEYSLLNHDLIMCTNDIANIAGTYGHYMAKLSGRAKDELKLYKTELMLKDDVDNHTVLQGYAEENAKLISADLCYIDPPYMKRQYAANYHILETIARGDNPEAIGVSGLRPWRDQYSNFCTKTKIRDSFRRIFSDMDCNRFLISYSEDGLLSVDDFKELLTPFGDVYIDEFHHKRFKSNDSKLKNNLTEYLILLERS</sequence>
<dbReference type="Proteomes" id="UP000235554">
    <property type="component" value="Unassembled WGS sequence"/>
</dbReference>
<dbReference type="GO" id="GO:0009007">
    <property type="term" value="F:site-specific DNA-methyltransferase (adenine-specific) activity"/>
    <property type="evidence" value="ECO:0007669"/>
    <property type="project" value="UniProtKB-EC"/>
</dbReference>
<keyword evidence="2" id="KW-0489">Methyltransferase</keyword>
<dbReference type="GO" id="GO:0009307">
    <property type="term" value="P:DNA restriction-modification system"/>
    <property type="evidence" value="ECO:0007669"/>
    <property type="project" value="InterPro"/>
</dbReference>
<dbReference type="PRINTS" id="PR00505">
    <property type="entry name" value="D12N6MTFRASE"/>
</dbReference>
<evidence type="ECO:0000313" key="6">
    <source>
        <dbReference type="EMBL" id="PMM62132.1"/>
    </source>
</evidence>
<proteinExistence type="predicted"/>
<dbReference type="EMBL" id="MCZJ01000004">
    <property type="protein sequence ID" value="PMM62132.1"/>
    <property type="molecule type" value="Genomic_DNA"/>
</dbReference>
<dbReference type="AlphaFoldDB" id="A0A855IXH3"/>
<dbReference type="InterPro" id="IPR012327">
    <property type="entry name" value="MeTrfase_D12"/>
</dbReference>
<organism evidence="6 7">
    <name type="scientific">Vibrio lentus</name>
    <dbReference type="NCBI Taxonomy" id="136468"/>
    <lineage>
        <taxon>Bacteria</taxon>
        <taxon>Pseudomonadati</taxon>
        <taxon>Pseudomonadota</taxon>
        <taxon>Gammaproteobacteria</taxon>
        <taxon>Vibrionales</taxon>
        <taxon>Vibrionaceae</taxon>
        <taxon>Vibrio</taxon>
    </lineage>
</organism>
<dbReference type="InterPro" id="IPR029063">
    <property type="entry name" value="SAM-dependent_MTases_sf"/>
</dbReference>
<dbReference type="RefSeq" id="WP_102554665.1">
    <property type="nucleotide sequence ID" value="NZ_MCZJ01000004.1"/>
</dbReference>
<dbReference type="EC" id="2.1.1.72" evidence="1"/>
<evidence type="ECO:0000256" key="4">
    <source>
        <dbReference type="ARBA" id="ARBA00022691"/>
    </source>
</evidence>
<comment type="catalytic activity">
    <reaction evidence="5">
        <text>a 2'-deoxyadenosine in DNA + S-adenosyl-L-methionine = an N(6)-methyl-2'-deoxyadenosine in DNA + S-adenosyl-L-homocysteine + H(+)</text>
        <dbReference type="Rhea" id="RHEA:15197"/>
        <dbReference type="Rhea" id="RHEA-COMP:12418"/>
        <dbReference type="Rhea" id="RHEA-COMP:12419"/>
        <dbReference type="ChEBI" id="CHEBI:15378"/>
        <dbReference type="ChEBI" id="CHEBI:57856"/>
        <dbReference type="ChEBI" id="CHEBI:59789"/>
        <dbReference type="ChEBI" id="CHEBI:90615"/>
        <dbReference type="ChEBI" id="CHEBI:90616"/>
        <dbReference type="EC" id="2.1.1.72"/>
    </reaction>
</comment>
<evidence type="ECO:0000256" key="2">
    <source>
        <dbReference type="ARBA" id="ARBA00022603"/>
    </source>
</evidence>
<evidence type="ECO:0000256" key="5">
    <source>
        <dbReference type="ARBA" id="ARBA00047942"/>
    </source>
</evidence>
<dbReference type="Pfam" id="PF02086">
    <property type="entry name" value="MethyltransfD12"/>
    <property type="match status" value="1"/>
</dbReference>
<name>A0A855IXH3_9VIBR</name>
<dbReference type="Gene3D" id="3.40.50.150">
    <property type="entry name" value="Vaccinia Virus protein VP39"/>
    <property type="match status" value="1"/>
</dbReference>
<accession>A0A855IXH3</accession>
<evidence type="ECO:0000313" key="7">
    <source>
        <dbReference type="Proteomes" id="UP000235554"/>
    </source>
</evidence>
<dbReference type="GO" id="GO:0003676">
    <property type="term" value="F:nucleic acid binding"/>
    <property type="evidence" value="ECO:0007669"/>
    <property type="project" value="InterPro"/>
</dbReference>
<dbReference type="InterPro" id="IPR002052">
    <property type="entry name" value="DNA_methylase_N6_adenine_CS"/>
</dbReference>
<gene>
    <name evidence="6" type="ORF">BCT50_16580</name>
</gene>
<evidence type="ECO:0000256" key="1">
    <source>
        <dbReference type="ARBA" id="ARBA00011900"/>
    </source>
</evidence>